<dbReference type="RefSeq" id="WP_184311570.1">
    <property type="nucleotide sequence ID" value="NZ_JACHEN010000019.1"/>
</dbReference>
<dbReference type="AlphaFoldDB" id="A0A841L1K8"/>
<evidence type="ECO:0000313" key="2">
    <source>
        <dbReference type="Proteomes" id="UP000579281"/>
    </source>
</evidence>
<gene>
    <name evidence="1" type="ORF">HNQ80_003157</name>
</gene>
<reference evidence="1 2" key="1">
    <citation type="submission" date="2020-08" db="EMBL/GenBank/DDBJ databases">
        <title>Genomic Encyclopedia of Type Strains, Phase IV (KMG-IV): sequencing the most valuable type-strain genomes for metagenomic binning, comparative biology and taxonomic classification.</title>
        <authorList>
            <person name="Goeker M."/>
        </authorList>
    </citation>
    <scope>NUCLEOTIDE SEQUENCE [LARGE SCALE GENOMIC DNA]</scope>
    <source>
        <strain evidence="1 2">DSM 103526</strain>
    </source>
</reference>
<protein>
    <submittedName>
        <fullName evidence="1">Uncharacterized protein</fullName>
    </submittedName>
</protein>
<keyword evidence="2" id="KW-1185">Reference proteome</keyword>
<dbReference type="EMBL" id="JACHEN010000019">
    <property type="protein sequence ID" value="MBB6217052.1"/>
    <property type="molecule type" value="Genomic_DNA"/>
</dbReference>
<proteinExistence type="predicted"/>
<accession>A0A841L1K8</accession>
<evidence type="ECO:0000313" key="1">
    <source>
        <dbReference type="EMBL" id="MBB6217052.1"/>
    </source>
</evidence>
<dbReference type="Proteomes" id="UP000579281">
    <property type="component" value="Unassembled WGS sequence"/>
</dbReference>
<sequence length="71" mass="8202">MSDCFFIDLKKIQPSQLFINSDKLHNILEWFNPSDWSAVEGIPVKQLNIFTDGHTRAYAAHLKGISYIIHQ</sequence>
<organism evidence="1 2">
    <name type="scientific">Anaerosolibacter carboniphilus</name>
    <dbReference type="NCBI Taxonomy" id="1417629"/>
    <lineage>
        <taxon>Bacteria</taxon>
        <taxon>Bacillati</taxon>
        <taxon>Bacillota</taxon>
        <taxon>Clostridia</taxon>
        <taxon>Peptostreptococcales</taxon>
        <taxon>Thermotaleaceae</taxon>
        <taxon>Anaerosolibacter</taxon>
    </lineage>
</organism>
<comment type="caution">
    <text evidence="1">The sequence shown here is derived from an EMBL/GenBank/DDBJ whole genome shotgun (WGS) entry which is preliminary data.</text>
</comment>
<name>A0A841L1K8_9FIRM</name>